<reference evidence="3 4" key="1">
    <citation type="journal article" date="2016" name="Nat. Commun.">
        <title>Thousands of microbial genomes shed light on interconnected biogeochemical processes in an aquifer system.</title>
        <authorList>
            <person name="Anantharaman K."/>
            <person name="Brown C.T."/>
            <person name="Hug L.A."/>
            <person name="Sharon I."/>
            <person name="Castelle C.J."/>
            <person name="Probst A.J."/>
            <person name="Thomas B.C."/>
            <person name="Singh A."/>
            <person name="Wilkins M.J."/>
            <person name="Karaoz U."/>
            <person name="Brodie E.L."/>
            <person name="Williams K.H."/>
            <person name="Hubbard S.S."/>
            <person name="Banfield J.F."/>
        </authorList>
    </citation>
    <scope>NUCLEOTIDE SEQUENCE [LARGE SCALE GENOMIC DNA]</scope>
</reference>
<evidence type="ECO:0000256" key="1">
    <source>
        <dbReference type="ARBA" id="ARBA00010945"/>
    </source>
</evidence>
<dbReference type="Gene3D" id="3.30.70.270">
    <property type="match status" value="1"/>
</dbReference>
<evidence type="ECO:0000259" key="2">
    <source>
        <dbReference type="PROSITE" id="PS50173"/>
    </source>
</evidence>
<dbReference type="InterPro" id="IPR050116">
    <property type="entry name" value="DNA_polymerase-Y"/>
</dbReference>
<dbReference type="Pfam" id="PF11799">
    <property type="entry name" value="IMS_C"/>
    <property type="match status" value="1"/>
</dbReference>
<dbReference type="InterPro" id="IPR043502">
    <property type="entry name" value="DNA/RNA_pol_sf"/>
</dbReference>
<evidence type="ECO:0000313" key="4">
    <source>
        <dbReference type="Proteomes" id="UP000176233"/>
    </source>
</evidence>
<accession>A0A1F5NRZ5</accession>
<dbReference type="SUPFAM" id="SSF100879">
    <property type="entry name" value="Lesion bypass DNA polymerase (Y-family), little finger domain"/>
    <property type="match status" value="1"/>
</dbReference>
<protein>
    <recommendedName>
        <fullName evidence="2">UmuC domain-containing protein</fullName>
    </recommendedName>
</protein>
<feature type="domain" description="UmuC" evidence="2">
    <location>
        <begin position="16"/>
        <end position="209"/>
    </location>
</feature>
<comment type="caution">
    <text evidence="3">The sequence shown here is derived from an EMBL/GenBank/DDBJ whole genome shotgun (WGS) entry which is preliminary data.</text>
</comment>
<dbReference type="Proteomes" id="UP000176233">
    <property type="component" value="Unassembled WGS sequence"/>
</dbReference>
<dbReference type="GO" id="GO:0009432">
    <property type="term" value="P:SOS response"/>
    <property type="evidence" value="ECO:0007669"/>
    <property type="project" value="TreeGrafter"/>
</dbReference>
<dbReference type="InterPro" id="IPR017961">
    <property type="entry name" value="DNA_pol_Y-fam_little_finger"/>
</dbReference>
<dbReference type="GO" id="GO:0006281">
    <property type="term" value="P:DNA repair"/>
    <property type="evidence" value="ECO:0007669"/>
    <property type="project" value="InterPro"/>
</dbReference>
<dbReference type="Gene3D" id="3.40.1170.60">
    <property type="match status" value="1"/>
</dbReference>
<dbReference type="PANTHER" id="PTHR11076:SF33">
    <property type="entry name" value="DNA POLYMERASE KAPPA"/>
    <property type="match status" value="1"/>
</dbReference>
<dbReference type="EMBL" id="MFEJ01000012">
    <property type="protein sequence ID" value="OGE80441.1"/>
    <property type="molecule type" value="Genomic_DNA"/>
</dbReference>
<dbReference type="PROSITE" id="PS50173">
    <property type="entry name" value="UMUC"/>
    <property type="match status" value="1"/>
</dbReference>
<dbReference type="InterPro" id="IPR001126">
    <property type="entry name" value="UmuC"/>
</dbReference>
<comment type="similarity">
    <text evidence="1">Belongs to the DNA polymerase type-Y family.</text>
</comment>
<proteinExistence type="inferred from homology"/>
<dbReference type="GO" id="GO:0003887">
    <property type="term" value="F:DNA-directed DNA polymerase activity"/>
    <property type="evidence" value="ECO:0007669"/>
    <property type="project" value="InterPro"/>
</dbReference>
<dbReference type="InterPro" id="IPR022880">
    <property type="entry name" value="DNApol_IV"/>
</dbReference>
<dbReference type="Gene3D" id="3.30.1490.100">
    <property type="entry name" value="DNA polymerase, Y-family, little finger domain"/>
    <property type="match status" value="1"/>
</dbReference>
<dbReference type="Pfam" id="PF00817">
    <property type="entry name" value="IMS"/>
    <property type="match status" value="1"/>
</dbReference>
<dbReference type="AlphaFoldDB" id="A0A1F5NRZ5"/>
<gene>
    <name evidence="3" type="ORF">A2660_03135</name>
</gene>
<dbReference type="SUPFAM" id="SSF56672">
    <property type="entry name" value="DNA/RNA polymerases"/>
    <property type="match status" value="1"/>
</dbReference>
<evidence type="ECO:0000313" key="3">
    <source>
        <dbReference type="EMBL" id="OGE80441.1"/>
    </source>
</evidence>
<dbReference type="PANTHER" id="PTHR11076">
    <property type="entry name" value="DNA REPAIR POLYMERASE UMUC / TRANSFERASE FAMILY MEMBER"/>
    <property type="match status" value="1"/>
</dbReference>
<dbReference type="GO" id="GO:0042276">
    <property type="term" value="P:error-prone translesion synthesis"/>
    <property type="evidence" value="ECO:0007669"/>
    <property type="project" value="TreeGrafter"/>
</dbReference>
<dbReference type="InterPro" id="IPR043128">
    <property type="entry name" value="Rev_trsase/Diguanyl_cyclase"/>
</dbReference>
<dbReference type="CDD" id="cd03586">
    <property type="entry name" value="PolY_Pol_IV_kappa"/>
    <property type="match status" value="1"/>
</dbReference>
<name>A0A1F5NRZ5_9BACT</name>
<dbReference type="GO" id="GO:0005829">
    <property type="term" value="C:cytosol"/>
    <property type="evidence" value="ECO:0007669"/>
    <property type="project" value="TreeGrafter"/>
</dbReference>
<sequence length="417" mass="47900">MKLQTTNYKLLTLPRIMLVDMNSFFASVEQQANPFLRGRPLGVSPRLASTSDGESRRASSHPTSCLIGTSKEAKALGIKNGIPLYKARKICPEIMVIESEPEKYREINRQINRIFLDYTSVVETYSVDESFLDFRESKLNPLLVGAEIKKRIKQEVGEWLTCSVGVASNKFMAKLAADLEKPDGLSVVWRENLPAIYEQKKFTDLWGINRGWANRFQKLGIQGPKELLDYPVQNLISIFGKPGFYIWQRVQGLEEDVIQNYEHDPKSFGHSWVLNFRTTHKEQLKIVILRLAEKAARRMRREGFAASGMYLSIRLVDGNHFHRSKKLQFQIETGLELYREAMAIWQHWNFQLDVMHIAVGFTSLLRKTKQLELFVDKQIKLMPALDLINDKYGEFAIRSGLLTHTQDFAPDAIAFGK</sequence>
<organism evidence="3 4">
    <name type="scientific">Candidatus Doudnabacteria bacterium RIFCSPHIGHO2_01_FULL_45_18</name>
    <dbReference type="NCBI Taxonomy" id="1817823"/>
    <lineage>
        <taxon>Bacteria</taxon>
        <taxon>Candidatus Doudnaibacteriota</taxon>
    </lineage>
</organism>
<dbReference type="GO" id="GO:0003684">
    <property type="term" value="F:damaged DNA binding"/>
    <property type="evidence" value="ECO:0007669"/>
    <property type="project" value="InterPro"/>
</dbReference>
<dbReference type="Gene3D" id="1.10.150.20">
    <property type="entry name" value="5' to 3' exonuclease, C-terminal subdomain"/>
    <property type="match status" value="1"/>
</dbReference>
<dbReference type="InterPro" id="IPR036775">
    <property type="entry name" value="DNA_pol_Y-fam_lit_finger_sf"/>
</dbReference>